<dbReference type="EMBL" id="JAAGMD010000324">
    <property type="protein sequence ID" value="NEA86696.1"/>
    <property type="molecule type" value="Genomic_DNA"/>
</dbReference>
<feature type="region of interest" description="Disordered" evidence="1">
    <location>
        <begin position="153"/>
        <end position="186"/>
    </location>
</feature>
<evidence type="ECO:0000256" key="2">
    <source>
        <dbReference type="SAM" id="Phobius"/>
    </source>
</evidence>
<sequence>MCAALLMWGASPAAAGGPTSVLLVSPPSGESAALTHTDKEYAELEKLLGPPERGVRDMPREAGVTALLINVTWMLHDVSPWRVDRVFPAEDGDVVWIHTEQRFTEEPTTGVWRRAARPGPLRALLKELGLMGPASEAGTNSAIYPVPWEAEAEAEAGRSGSDDGASGTESDGSAASAQAPPRAAAGGTGWWWAIPGAATGAVLALLLRPYVTRLPFPRRRPGGRGGEPGPRQELLDL</sequence>
<feature type="transmembrane region" description="Helical" evidence="2">
    <location>
        <begin position="190"/>
        <end position="211"/>
    </location>
</feature>
<keyword evidence="2" id="KW-0472">Membrane</keyword>
<feature type="chain" id="PRO_5038853500" evidence="3">
    <location>
        <begin position="16"/>
        <end position="237"/>
    </location>
</feature>
<protein>
    <submittedName>
        <fullName evidence="4">Uncharacterized protein</fullName>
    </submittedName>
</protein>
<proteinExistence type="predicted"/>
<feature type="signal peptide" evidence="3">
    <location>
        <begin position="1"/>
        <end position="15"/>
    </location>
</feature>
<keyword evidence="2" id="KW-0812">Transmembrane</keyword>
<comment type="caution">
    <text evidence="4">The sequence shown here is derived from an EMBL/GenBank/DDBJ whole genome shotgun (WGS) entry which is preliminary data.</text>
</comment>
<dbReference type="AlphaFoldDB" id="A0A6G3QT98"/>
<feature type="compositionally biased region" description="Low complexity" evidence="1">
    <location>
        <begin position="157"/>
        <end position="186"/>
    </location>
</feature>
<reference evidence="4" key="1">
    <citation type="submission" date="2020-01" db="EMBL/GenBank/DDBJ databases">
        <title>Insect and environment-associated Actinomycetes.</title>
        <authorList>
            <person name="Currrie C."/>
            <person name="Chevrette M."/>
            <person name="Carlson C."/>
            <person name="Stubbendieck R."/>
            <person name="Wendt-Pienkowski E."/>
        </authorList>
    </citation>
    <scope>NUCLEOTIDE SEQUENCE</scope>
    <source>
        <strain evidence="4">SID14436</strain>
    </source>
</reference>
<gene>
    <name evidence="4" type="ORF">G3I53_11760</name>
</gene>
<organism evidence="4">
    <name type="scientific">Streptomyces sp. SID14436</name>
    <dbReference type="NCBI Taxonomy" id="2706070"/>
    <lineage>
        <taxon>Bacteria</taxon>
        <taxon>Bacillati</taxon>
        <taxon>Actinomycetota</taxon>
        <taxon>Actinomycetes</taxon>
        <taxon>Kitasatosporales</taxon>
        <taxon>Streptomycetaceae</taxon>
        <taxon>Streptomyces</taxon>
    </lineage>
</organism>
<evidence type="ECO:0000256" key="1">
    <source>
        <dbReference type="SAM" id="MobiDB-lite"/>
    </source>
</evidence>
<keyword evidence="3" id="KW-0732">Signal</keyword>
<feature type="region of interest" description="Disordered" evidence="1">
    <location>
        <begin position="216"/>
        <end position="237"/>
    </location>
</feature>
<keyword evidence="2" id="KW-1133">Transmembrane helix</keyword>
<name>A0A6G3QT98_9ACTN</name>
<evidence type="ECO:0000313" key="4">
    <source>
        <dbReference type="EMBL" id="NEA86696.1"/>
    </source>
</evidence>
<accession>A0A6G3QT98</accession>
<evidence type="ECO:0000256" key="3">
    <source>
        <dbReference type="SAM" id="SignalP"/>
    </source>
</evidence>